<evidence type="ECO:0000313" key="9">
    <source>
        <dbReference type="EMBL" id="OMJ14988.1"/>
    </source>
</evidence>
<name>A0A1R1XJM6_9FUNG</name>
<keyword evidence="10" id="KW-1185">Reference proteome</keyword>
<dbReference type="Gene3D" id="3.40.50.1820">
    <property type="entry name" value="alpha/beta hydrolase"/>
    <property type="match status" value="1"/>
</dbReference>
<evidence type="ECO:0000256" key="7">
    <source>
        <dbReference type="RuleBase" id="RU363068"/>
    </source>
</evidence>
<dbReference type="EMBL" id="LSSN01002892">
    <property type="protein sequence ID" value="OMJ14816.1"/>
    <property type="molecule type" value="Genomic_DNA"/>
</dbReference>
<comment type="similarity">
    <text evidence="1 7">Belongs to the esterase D family.</text>
</comment>
<evidence type="ECO:0000256" key="4">
    <source>
        <dbReference type="ARBA" id="ARBA00022487"/>
    </source>
</evidence>
<comment type="function">
    <text evidence="7">Serine hydrolase involved in the detoxification of formaldehyde.</text>
</comment>
<comment type="catalytic activity">
    <reaction evidence="7">
        <text>S-formylglutathione + H2O = formate + glutathione + H(+)</text>
        <dbReference type="Rhea" id="RHEA:14961"/>
        <dbReference type="ChEBI" id="CHEBI:15377"/>
        <dbReference type="ChEBI" id="CHEBI:15378"/>
        <dbReference type="ChEBI" id="CHEBI:15740"/>
        <dbReference type="ChEBI" id="CHEBI:57688"/>
        <dbReference type="ChEBI" id="CHEBI:57925"/>
        <dbReference type="EC" id="3.1.2.12"/>
    </reaction>
</comment>
<dbReference type="Pfam" id="PF00756">
    <property type="entry name" value="Esterase"/>
    <property type="match status" value="1"/>
</dbReference>
<dbReference type="STRING" id="133412.A0A1R1XJM6"/>
<comment type="caution">
    <text evidence="8">The sequence shown here is derived from an EMBL/GenBank/DDBJ whole genome shotgun (WGS) entry which is preliminary data.</text>
</comment>
<comment type="subcellular location">
    <subcellularLocation>
        <location evidence="7">Cytoplasm</location>
    </subcellularLocation>
</comment>
<dbReference type="InterPro" id="IPR000801">
    <property type="entry name" value="Esterase-like"/>
</dbReference>
<feature type="active site" description="Charge relay system" evidence="6">
    <location>
        <position position="155"/>
    </location>
</feature>
<keyword evidence="5 7" id="KW-0378">Hydrolase</keyword>
<evidence type="ECO:0000256" key="2">
    <source>
        <dbReference type="ARBA" id="ARBA00012479"/>
    </source>
</evidence>
<dbReference type="EC" id="3.1.2.12" evidence="2 7"/>
<reference evidence="8 10" key="1">
    <citation type="submission" date="2017-01" db="EMBL/GenBank/DDBJ databases">
        <authorList>
            <person name="Mah S.A."/>
            <person name="Swanson W.J."/>
            <person name="Moy G.W."/>
            <person name="Vacquier V.D."/>
        </authorList>
    </citation>
    <scope>NUCLEOTIDE SEQUENCE [LARGE SCALE GENOMIC DNA]</scope>
    <source>
        <strain evidence="8 10">GSMNP</strain>
    </source>
</reference>
<gene>
    <name evidence="9" type="ORF">AYI70_g7561</name>
    <name evidence="8" type="ORF">AYI70_g7664</name>
</gene>
<evidence type="ECO:0000256" key="5">
    <source>
        <dbReference type="ARBA" id="ARBA00022801"/>
    </source>
</evidence>
<dbReference type="NCBIfam" id="TIGR02821">
    <property type="entry name" value="fghA_ester_D"/>
    <property type="match status" value="1"/>
</dbReference>
<dbReference type="GO" id="GO:0018738">
    <property type="term" value="F:S-formylglutathione hydrolase activity"/>
    <property type="evidence" value="ECO:0007669"/>
    <property type="project" value="UniProtKB-EC"/>
</dbReference>
<sequence>MSELNLTQVSSNMSFGGTVYKYKHYSSVLDCVMTFNIYLPPSVSIDSKSKIPALYFLSGLTCNEDNMITKAGALQYLSKYGIALITPDTSPRGCNIPGEDDSWDLGTGAGFYVDATTEKWSKHYNMYSYISKELPSIIYSNFPIDSNKVSVFGHSMGGHGAIMLALRNPGMFKSVSVFAPICHPSEASSLKATITEYLGPNKDDWAKYDSTELASNYQGLPVNILMDQGSEDAFLKGNTLLPDHFVAAVENSKQYINLETRVQPGYDHVPFLYLIFANI</sequence>
<dbReference type="InterPro" id="IPR014186">
    <property type="entry name" value="S-formylglutathione_hydrol"/>
</dbReference>
<dbReference type="AlphaFoldDB" id="A0A1R1XJM6"/>
<dbReference type="GO" id="GO:0046294">
    <property type="term" value="P:formaldehyde catabolic process"/>
    <property type="evidence" value="ECO:0007669"/>
    <property type="project" value="InterPro"/>
</dbReference>
<proteinExistence type="inferred from homology"/>
<dbReference type="Proteomes" id="UP000187283">
    <property type="component" value="Unassembled WGS sequence"/>
</dbReference>
<dbReference type="GO" id="GO:0005829">
    <property type="term" value="C:cytosol"/>
    <property type="evidence" value="ECO:0007669"/>
    <property type="project" value="TreeGrafter"/>
</dbReference>
<dbReference type="SUPFAM" id="SSF53474">
    <property type="entry name" value="alpha/beta-Hydrolases"/>
    <property type="match status" value="1"/>
</dbReference>
<dbReference type="InterPro" id="IPR029058">
    <property type="entry name" value="AB_hydrolase_fold"/>
</dbReference>
<keyword evidence="4 7" id="KW-0719">Serine esterase</keyword>
<dbReference type="OrthoDB" id="420518at2759"/>
<evidence type="ECO:0000256" key="3">
    <source>
        <dbReference type="ARBA" id="ARBA00016774"/>
    </source>
</evidence>
<dbReference type="PANTHER" id="PTHR10061:SF0">
    <property type="entry name" value="S-FORMYLGLUTATHIONE HYDROLASE"/>
    <property type="match status" value="1"/>
</dbReference>
<evidence type="ECO:0000256" key="6">
    <source>
        <dbReference type="PIRSR" id="PIRSR614186-1"/>
    </source>
</evidence>
<organism evidence="8 10">
    <name type="scientific">Smittium culicis</name>
    <dbReference type="NCBI Taxonomy" id="133412"/>
    <lineage>
        <taxon>Eukaryota</taxon>
        <taxon>Fungi</taxon>
        <taxon>Fungi incertae sedis</taxon>
        <taxon>Zoopagomycota</taxon>
        <taxon>Kickxellomycotina</taxon>
        <taxon>Harpellomycetes</taxon>
        <taxon>Harpellales</taxon>
        <taxon>Legeriomycetaceae</taxon>
        <taxon>Smittium</taxon>
    </lineage>
</organism>
<feature type="active site" description="Charge relay system" evidence="6">
    <location>
        <position position="268"/>
    </location>
</feature>
<dbReference type="PANTHER" id="PTHR10061">
    <property type="entry name" value="S-FORMYLGLUTATHIONE HYDROLASE"/>
    <property type="match status" value="1"/>
</dbReference>
<accession>A0A1R1XJM6</accession>
<feature type="active site" description="Charge relay system" evidence="6">
    <location>
        <position position="232"/>
    </location>
</feature>
<evidence type="ECO:0000256" key="1">
    <source>
        <dbReference type="ARBA" id="ARBA00005622"/>
    </source>
</evidence>
<dbReference type="GO" id="GO:0052689">
    <property type="term" value="F:carboxylic ester hydrolase activity"/>
    <property type="evidence" value="ECO:0007669"/>
    <property type="project" value="UniProtKB-KW"/>
</dbReference>
<evidence type="ECO:0000313" key="8">
    <source>
        <dbReference type="EMBL" id="OMJ14816.1"/>
    </source>
</evidence>
<protein>
    <recommendedName>
        <fullName evidence="3 7">S-formylglutathione hydrolase</fullName>
        <ecNumber evidence="2 7">3.1.2.12</ecNumber>
    </recommendedName>
</protein>
<evidence type="ECO:0000313" key="10">
    <source>
        <dbReference type="Proteomes" id="UP000187283"/>
    </source>
</evidence>
<keyword evidence="7" id="KW-0963">Cytoplasm</keyword>
<dbReference type="EMBL" id="LSSN01002822">
    <property type="protein sequence ID" value="OMJ14988.1"/>
    <property type="molecule type" value="Genomic_DNA"/>
</dbReference>